<organism evidence="1 2">
    <name type="scientific">Acetobacterium fimetarium</name>
    <dbReference type="NCBI Taxonomy" id="52691"/>
    <lineage>
        <taxon>Bacteria</taxon>
        <taxon>Bacillati</taxon>
        <taxon>Bacillota</taxon>
        <taxon>Clostridia</taxon>
        <taxon>Eubacteriales</taxon>
        <taxon>Eubacteriaceae</taxon>
        <taxon>Acetobacterium</taxon>
    </lineage>
</organism>
<evidence type="ECO:0008006" key="3">
    <source>
        <dbReference type="Google" id="ProtNLM"/>
    </source>
</evidence>
<keyword evidence="2" id="KW-1185">Reference proteome</keyword>
<comment type="caution">
    <text evidence="1">The sequence shown here is derived from an EMBL/GenBank/DDBJ whole genome shotgun (WGS) entry which is preliminary data.</text>
</comment>
<protein>
    <recommendedName>
        <fullName evidence="3">Transcriptional regulator, AbiEi antitoxin, Type IV TA system</fullName>
    </recommendedName>
</protein>
<accession>A0ABR6WUI3</accession>
<dbReference type="Proteomes" id="UP000603234">
    <property type="component" value="Unassembled WGS sequence"/>
</dbReference>
<dbReference type="RefSeq" id="WP_186842158.1">
    <property type="nucleotide sequence ID" value="NZ_WJBC01000009.1"/>
</dbReference>
<name>A0ABR6WUI3_9FIRM</name>
<proteinExistence type="predicted"/>
<reference evidence="1 2" key="1">
    <citation type="journal article" date="2020" name="mSystems">
        <title>Defining Genomic and Predicted Metabolic Features of the Acetobacterium Genus.</title>
        <authorList>
            <person name="Ross D.E."/>
            <person name="Marshall C.W."/>
            <person name="Gulliver D."/>
            <person name="May H.D."/>
            <person name="Norman R.S."/>
        </authorList>
    </citation>
    <scope>NUCLEOTIDE SEQUENCE [LARGE SCALE GENOMIC DNA]</scope>
    <source>
        <strain evidence="1 2">DSM 8238</strain>
    </source>
</reference>
<sequence length="196" mass="22868">MKKNESIMLLNNDKTIYTRQELLDSGISDTLIRILIHDGILVRLQQGLYTSQKIEIDTEYILQLQYSKCIISHESALYHLGYSERIPEKIAITVPQHFGTSRLNNKNLKIRYCTPELIFYGITEMESIYGNTIKIYNLERTICDVIRHYKSIDIEIANKAIQKYYTNNKKKLSVLMLYAKKMGVADKIQSRLEILI</sequence>
<gene>
    <name evidence="1" type="ORF">GH808_07450</name>
</gene>
<dbReference type="EMBL" id="WJBC01000009">
    <property type="protein sequence ID" value="MBC3804267.1"/>
    <property type="molecule type" value="Genomic_DNA"/>
</dbReference>
<evidence type="ECO:0000313" key="2">
    <source>
        <dbReference type="Proteomes" id="UP000603234"/>
    </source>
</evidence>
<evidence type="ECO:0000313" key="1">
    <source>
        <dbReference type="EMBL" id="MBC3804267.1"/>
    </source>
</evidence>